<keyword evidence="5" id="KW-1185">Reference proteome</keyword>
<gene>
    <name evidence="4" type="ORF">GCM10025772_05860</name>
</gene>
<proteinExistence type="inferred from homology"/>
<protein>
    <recommendedName>
        <fullName evidence="3">SHSP domain-containing protein</fullName>
    </recommendedName>
</protein>
<dbReference type="Proteomes" id="UP001501600">
    <property type="component" value="Unassembled WGS sequence"/>
</dbReference>
<reference evidence="5" key="1">
    <citation type="journal article" date="2019" name="Int. J. Syst. Evol. Microbiol.">
        <title>The Global Catalogue of Microorganisms (GCM) 10K type strain sequencing project: providing services to taxonomists for standard genome sequencing and annotation.</title>
        <authorList>
            <consortium name="The Broad Institute Genomics Platform"/>
            <consortium name="The Broad Institute Genome Sequencing Center for Infectious Disease"/>
            <person name="Wu L."/>
            <person name="Ma J."/>
        </authorList>
    </citation>
    <scope>NUCLEOTIDE SEQUENCE [LARGE SCALE GENOMIC DNA]</scope>
    <source>
        <strain evidence="5">JCM 18720</strain>
    </source>
</reference>
<evidence type="ECO:0000313" key="5">
    <source>
        <dbReference type="Proteomes" id="UP001501600"/>
    </source>
</evidence>
<dbReference type="Pfam" id="PF00011">
    <property type="entry name" value="HSP20"/>
    <property type="match status" value="1"/>
</dbReference>
<dbReference type="EMBL" id="BAABLF010000005">
    <property type="protein sequence ID" value="GAA5187681.1"/>
    <property type="molecule type" value="Genomic_DNA"/>
</dbReference>
<dbReference type="PANTHER" id="PTHR11527">
    <property type="entry name" value="HEAT-SHOCK PROTEIN 20 FAMILY MEMBER"/>
    <property type="match status" value="1"/>
</dbReference>
<evidence type="ECO:0000313" key="4">
    <source>
        <dbReference type="EMBL" id="GAA5187681.1"/>
    </source>
</evidence>
<comment type="caution">
    <text evidence="4">The sequence shown here is derived from an EMBL/GenBank/DDBJ whole genome shotgun (WGS) entry which is preliminary data.</text>
</comment>
<evidence type="ECO:0000259" key="3">
    <source>
        <dbReference type="PROSITE" id="PS01031"/>
    </source>
</evidence>
<dbReference type="RefSeq" id="WP_345315549.1">
    <property type="nucleotide sequence ID" value="NZ_BAABLF010000005.1"/>
</dbReference>
<organism evidence="4 5">
    <name type="scientific">Ferrimonas gelatinilytica</name>
    <dbReference type="NCBI Taxonomy" id="1255257"/>
    <lineage>
        <taxon>Bacteria</taxon>
        <taxon>Pseudomonadati</taxon>
        <taxon>Pseudomonadota</taxon>
        <taxon>Gammaproteobacteria</taxon>
        <taxon>Alteromonadales</taxon>
        <taxon>Ferrimonadaceae</taxon>
        <taxon>Ferrimonas</taxon>
    </lineage>
</organism>
<feature type="domain" description="SHSP" evidence="3">
    <location>
        <begin position="40"/>
        <end position="156"/>
    </location>
</feature>
<dbReference type="InterPro" id="IPR002068">
    <property type="entry name" value="A-crystallin/Hsp20_dom"/>
</dbReference>
<evidence type="ECO:0000256" key="2">
    <source>
        <dbReference type="RuleBase" id="RU003616"/>
    </source>
</evidence>
<dbReference type="SUPFAM" id="SSF49764">
    <property type="entry name" value="HSP20-like chaperones"/>
    <property type="match status" value="1"/>
</dbReference>
<sequence>MRRGFPSLFGHRRAVTPFQRDFADLFEAFDQNWPFAGQNGHQDSAMPAVDVRELEDHLEVTADLPGLAKEDIELQCAGDRLLLKAERKGERTEEKEKGYRVLERHFGSYQRLIPLPFVVKDDAAIEARYKDGVLTVHIPKPEGETEAHKPIPIRFEH</sequence>
<dbReference type="InterPro" id="IPR031107">
    <property type="entry name" value="Small_HSP"/>
</dbReference>
<dbReference type="Gene3D" id="2.60.40.790">
    <property type="match status" value="1"/>
</dbReference>
<dbReference type="InterPro" id="IPR008978">
    <property type="entry name" value="HSP20-like_chaperone"/>
</dbReference>
<comment type="similarity">
    <text evidence="1 2">Belongs to the small heat shock protein (HSP20) family.</text>
</comment>
<dbReference type="CDD" id="cd06464">
    <property type="entry name" value="ACD_sHsps-like"/>
    <property type="match status" value="1"/>
</dbReference>
<dbReference type="PROSITE" id="PS01031">
    <property type="entry name" value="SHSP"/>
    <property type="match status" value="1"/>
</dbReference>
<name>A0ABP9RW71_9GAMM</name>
<accession>A0ABP9RW71</accession>
<evidence type="ECO:0000256" key="1">
    <source>
        <dbReference type="PROSITE-ProRule" id="PRU00285"/>
    </source>
</evidence>